<dbReference type="InterPro" id="IPR012657">
    <property type="entry name" value="23S_rRNA-intervening_sequence"/>
</dbReference>
<dbReference type="EMBL" id="PISP01000003">
    <property type="protein sequence ID" value="PKD43284.1"/>
    <property type="molecule type" value="Genomic_DNA"/>
</dbReference>
<proteinExistence type="predicted"/>
<dbReference type="Gene3D" id="1.20.1440.60">
    <property type="entry name" value="23S rRNA-intervening sequence"/>
    <property type="match status" value="1"/>
</dbReference>
<dbReference type="InterPro" id="IPR036583">
    <property type="entry name" value="23S_rRNA_IVS_sf"/>
</dbReference>
<comment type="caution">
    <text evidence="1">The sequence shown here is derived from an EMBL/GenBank/DDBJ whole genome shotgun (WGS) entry which is preliminary data.</text>
</comment>
<evidence type="ECO:0000313" key="2">
    <source>
        <dbReference type="Proteomes" id="UP000233398"/>
    </source>
</evidence>
<accession>A0A2N0VGI7</accession>
<dbReference type="PANTHER" id="PTHR38471:SF2">
    <property type="entry name" value="FOUR HELIX BUNDLE PROTEIN"/>
    <property type="match status" value="1"/>
</dbReference>
<dbReference type="SUPFAM" id="SSF158446">
    <property type="entry name" value="IVS-encoded protein-like"/>
    <property type="match status" value="1"/>
</dbReference>
<dbReference type="Proteomes" id="UP000233398">
    <property type="component" value="Unassembled WGS sequence"/>
</dbReference>
<dbReference type="NCBIfam" id="TIGR02436">
    <property type="entry name" value="four helix bundle protein"/>
    <property type="match status" value="1"/>
</dbReference>
<dbReference type="AlphaFoldDB" id="A0A2N0VGI7"/>
<sequence length="133" mass="15563">MDDRFYTYSFEKLEVWQAARNFKKTIYQITRSFPKEEIFGLTSQIRRSVGSITSNLAEGSGRASDKERAHFTNIAYSSGLETIDHLITAFDLKYVSDEMYVELRIKLDEILNKLNSLYKYQIGRDENLKNLDK</sequence>
<dbReference type="PANTHER" id="PTHR38471">
    <property type="entry name" value="FOUR HELIX BUNDLE PROTEIN"/>
    <property type="match status" value="1"/>
</dbReference>
<gene>
    <name evidence="1" type="ORF">CWD77_11760</name>
</gene>
<evidence type="ECO:0000313" key="1">
    <source>
        <dbReference type="EMBL" id="PKD43284.1"/>
    </source>
</evidence>
<dbReference type="RefSeq" id="WP_101073758.1">
    <property type="nucleotide sequence ID" value="NZ_PISP01000003.1"/>
</dbReference>
<keyword evidence="2" id="KW-1185">Reference proteome</keyword>
<dbReference type="Pfam" id="PF05635">
    <property type="entry name" value="23S_rRNA_IVP"/>
    <property type="match status" value="1"/>
</dbReference>
<organism evidence="1 2">
    <name type="scientific">Rhodohalobacter barkolensis</name>
    <dbReference type="NCBI Taxonomy" id="2053187"/>
    <lineage>
        <taxon>Bacteria</taxon>
        <taxon>Pseudomonadati</taxon>
        <taxon>Balneolota</taxon>
        <taxon>Balneolia</taxon>
        <taxon>Balneolales</taxon>
        <taxon>Balneolaceae</taxon>
        <taxon>Rhodohalobacter</taxon>
    </lineage>
</organism>
<reference evidence="1 2" key="1">
    <citation type="submission" date="2017-11" db="EMBL/GenBank/DDBJ databases">
        <title>Rhodohalobacter 15182 sp. nov., isolated from a salt lake.</title>
        <authorList>
            <person name="Han S."/>
        </authorList>
    </citation>
    <scope>NUCLEOTIDE SEQUENCE [LARGE SCALE GENOMIC DNA]</scope>
    <source>
        <strain evidence="1 2">15182</strain>
    </source>
</reference>
<dbReference type="CDD" id="cd16377">
    <property type="entry name" value="23S_rRNA_IVP_like"/>
    <property type="match status" value="1"/>
</dbReference>
<protein>
    <submittedName>
        <fullName evidence="1">Four helix bundle protein</fullName>
    </submittedName>
</protein>
<name>A0A2N0VGI7_9BACT</name>
<dbReference type="OrthoDB" id="9811959at2"/>